<dbReference type="EMBL" id="CCBQ010000001">
    <property type="protein sequence ID" value="CDO91732.1"/>
    <property type="molecule type" value="Genomic_DNA"/>
</dbReference>
<dbReference type="OrthoDB" id="244495at2759"/>
<feature type="region of interest" description="Disordered" evidence="1">
    <location>
        <begin position="300"/>
        <end position="320"/>
    </location>
</feature>
<keyword evidence="3" id="KW-1185">Reference proteome</keyword>
<dbReference type="CDD" id="cd20557">
    <property type="entry name" value="CYCLIN_ScPCL1-like"/>
    <property type="match status" value="1"/>
</dbReference>
<feature type="compositionally biased region" description="Polar residues" evidence="1">
    <location>
        <begin position="368"/>
        <end position="387"/>
    </location>
</feature>
<feature type="compositionally biased region" description="Polar residues" evidence="1">
    <location>
        <begin position="307"/>
        <end position="320"/>
    </location>
</feature>
<dbReference type="GO" id="GO:0016538">
    <property type="term" value="F:cyclin-dependent protein serine/threonine kinase regulator activity"/>
    <property type="evidence" value="ECO:0007669"/>
    <property type="project" value="TreeGrafter"/>
</dbReference>
<evidence type="ECO:0000313" key="3">
    <source>
        <dbReference type="Proteomes" id="UP000031516"/>
    </source>
</evidence>
<gene>
    <name evidence="2" type="ORF">KLDO_g63</name>
</gene>
<dbReference type="InterPro" id="IPR013922">
    <property type="entry name" value="Cyclin_PHO80-like"/>
</dbReference>
<accession>A0A0A8L0W8</accession>
<feature type="region of interest" description="Disordered" evidence="1">
    <location>
        <begin position="368"/>
        <end position="400"/>
    </location>
</feature>
<evidence type="ECO:0000256" key="1">
    <source>
        <dbReference type="SAM" id="MobiDB-lite"/>
    </source>
</evidence>
<dbReference type="PANTHER" id="PTHR15615:SF27">
    <property type="entry name" value="PHO85 CYCLIN CLG1"/>
    <property type="match status" value="1"/>
</dbReference>
<name>A0A0A8L0W8_9SACH</name>
<reference evidence="2 3" key="1">
    <citation type="submission" date="2014-03" db="EMBL/GenBank/DDBJ databases">
        <title>The genome of Kluyveromyces dobzhanskii.</title>
        <authorList>
            <person name="Nystedt B."/>
            <person name="Astrom S."/>
        </authorList>
    </citation>
    <scope>NUCLEOTIDE SEQUENCE [LARGE SCALE GENOMIC DNA]</scope>
    <source>
        <strain evidence="2 3">CBS 2104</strain>
    </source>
</reference>
<dbReference type="GO" id="GO:0005634">
    <property type="term" value="C:nucleus"/>
    <property type="evidence" value="ECO:0007669"/>
    <property type="project" value="TreeGrafter"/>
</dbReference>
<comment type="caution">
    <text evidence="2">The sequence shown here is derived from an EMBL/GenBank/DDBJ whole genome shotgun (WGS) entry which is preliminary data.</text>
</comment>
<dbReference type="PANTHER" id="PTHR15615">
    <property type="match status" value="1"/>
</dbReference>
<dbReference type="Gene3D" id="1.10.472.10">
    <property type="entry name" value="Cyclin-like"/>
    <property type="match status" value="1"/>
</dbReference>
<proteinExistence type="predicted"/>
<dbReference type="GO" id="GO:0000307">
    <property type="term" value="C:cyclin-dependent protein kinase holoenzyme complex"/>
    <property type="evidence" value="ECO:0007669"/>
    <property type="project" value="TreeGrafter"/>
</dbReference>
<dbReference type="Proteomes" id="UP000031516">
    <property type="component" value="Unassembled WGS sequence"/>
</dbReference>
<evidence type="ECO:0000313" key="2">
    <source>
        <dbReference type="EMBL" id="CDO91732.1"/>
    </source>
</evidence>
<dbReference type="AlphaFoldDB" id="A0A0A8L0W8"/>
<organism evidence="2 3">
    <name type="scientific">Kluyveromyces dobzhanskii CBS 2104</name>
    <dbReference type="NCBI Taxonomy" id="1427455"/>
    <lineage>
        <taxon>Eukaryota</taxon>
        <taxon>Fungi</taxon>
        <taxon>Dikarya</taxon>
        <taxon>Ascomycota</taxon>
        <taxon>Saccharomycotina</taxon>
        <taxon>Saccharomycetes</taxon>
        <taxon>Saccharomycetales</taxon>
        <taxon>Saccharomycetaceae</taxon>
        <taxon>Kluyveromyces</taxon>
    </lineage>
</organism>
<sequence length="416" mass="46842">MASFMCYPNYPAMSVQPNNMAGPYHHHTGSMNPGMVPAMNGYGGLGANPAAITPHPRDGMMQPGHCHSNSFYLPPPGLSYMQPPAAPVIDHAPGLVHNNGHPAMSAHPMMLNQPQVMVPPPNNQSIPEKEQNVNGGVCEVLDYELNAMSEFVTKNACLSFGSFDVLPDVMELFSSSVSSVLGSTRLPSVTIFLALDYLIKYLDLIDCNFQAIGGKSIDIIYQNLAIAFVLANKFNDDKTFTNKSWSQATGMELSTINQFEKTWLKTFDWKLYEDKFDTYESFQESYNAFVREQKLSACQQQQQQQQHYQMSPSPVPTHQRQYSSASSMAYGYQTPNCGHSSMVYSSPVYSDLRSDSYNNVYHKQLSYSPVSQFSPRPNNYDNANYYEQPQQPQQPFWNDHNHQQQVNSNYYCFSAY</sequence>
<protein>
    <submittedName>
        <fullName evidence="2">WGS project CCBQ000000000 data, contig 00028</fullName>
    </submittedName>
</protein>
<dbReference type="GO" id="GO:0019901">
    <property type="term" value="F:protein kinase binding"/>
    <property type="evidence" value="ECO:0007669"/>
    <property type="project" value="InterPro"/>
</dbReference>